<dbReference type="PROSITE" id="PS51725">
    <property type="entry name" value="ABM"/>
    <property type="match status" value="1"/>
</dbReference>
<dbReference type="GO" id="GO:0004497">
    <property type="term" value="F:monooxygenase activity"/>
    <property type="evidence" value="ECO:0007669"/>
    <property type="project" value="UniProtKB-KW"/>
</dbReference>
<dbReference type="RefSeq" id="WP_284132943.1">
    <property type="nucleotide sequence ID" value="NZ_JASKYM010000005.1"/>
</dbReference>
<gene>
    <name evidence="2" type="ORF">QOZ84_10615</name>
</gene>
<dbReference type="Proteomes" id="UP001301012">
    <property type="component" value="Unassembled WGS sequence"/>
</dbReference>
<comment type="caution">
    <text evidence="2">The sequence shown here is derived from an EMBL/GenBank/DDBJ whole genome shotgun (WGS) entry which is preliminary data.</text>
</comment>
<dbReference type="Gene3D" id="3.30.70.100">
    <property type="match status" value="1"/>
</dbReference>
<keyword evidence="3" id="KW-1185">Reference proteome</keyword>
<organism evidence="2 3">
    <name type="scientific">Romboutsia sedimentorum</name>
    <dbReference type="NCBI Taxonomy" id="1368474"/>
    <lineage>
        <taxon>Bacteria</taxon>
        <taxon>Bacillati</taxon>
        <taxon>Bacillota</taxon>
        <taxon>Clostridia</taxon>
        <taxon>Peptostreptococcales</taxon>
        <taxon>Peptostreptococcaceae</taxon>
        <taxon>Romboutsia</taxon>
    </lineage>
</organism>
<name>A0ABT7EAP4_9FIRM</name>
<dbReference type="EC" id="1.-.-.-" evidence="2"/>
<accession>A0ABT7EAP4</accession>
<dbReference type="InterPro" id="IPR007138">
    <property type="entry name" value="ABM_dom"/>
</dbReference>
<sequence length="94" mass="11199">MFIVTAKCILIEGKTEEFKVIVETLIKETREENGCISYNLYQDINNQNILTFFEEWESKNSLDRHMNTKHFKDIAPKLRELQKEDSIVNIYNKI</sequence>
<keyword evidence="2" id="KW-0503">Monooxygenase</keyword>
<evidence type="ECO:0000313" key="2">
    <source>
        <dbReference type="EMBL" id="MDK2564004.1"/>
    </source>
</evidence>
<dbReference type="PANTHER" id="PTHR33336:SF15">
    <property type="entry name" value="ABM DOMAIN-CONTAINING PROTEIN"/>
    <property type="match status" value="1"/>
</dbReference>
<proteinExistence type="predicted"/>
<dbReference type="InterPro" id="IPR050744">
    <property type="entry name" value="AI-2_Isomerase_LsrG"/>
</dbReference>
<dbReference type="EMBL" id="JASKYM010000005">
    <property type="protein sequence ID" value="MDK2564004.1"/>
    <property type="molecule type" value="Genomic_DNA"/>
</dbReference>
<dbReference type="PANTHER" id="PTHR33336">
    <property type="entry name" value="QUINOL MONOOXYGENASE YGIN-RELATED"/>
    <property type="match status" value="1"/>
</dbReference>
<dbReference type="SUPFAM" id="SSF54909">
    <property type="entry name" value="Dimeric alpha+beta barrel"/>
    <property type="match status" value="1"/>
</dbReference>
<evidence type="ECO:0000259" key="1">
    <source>
        <dbReference type="PROSITE" id="PS51725"/>
    </source>
</evidence>
<feature type="domain" description="ABM" evidence="1">
    <location>
        <begin position="2"/>
        <end position="91"/>
    </location>
</feature>
<keyword evidence="2" id="KW-0560">Oxidoreductase</keyword>
<dbReference type="Pfam" id="PF03992">
    <property type="entry name" value="ABM"/>
    <property type="match status" value="1"/>
</dbReference>
<dbReference type="InterPro" id="IPR011008">
    <property type="entry name" value="Dimeric_a/b-barrel"/>
</dbReference>
<evidence type="ECO:0000313" key="3">
    <source>
        <dbReference type="Proteomes" id="UP001301012"/>
    </source>
</evidence>
<reference evidence="2 3" key="1">
    <citation type="submission" date="2023-05" db="EMBL/GenBank/DDBJ databases">
        <title>Rombocin, a short stable natural nisin variant, displays selective antimicrobial activity against Listeria monocytogenes and employs dual mode of action to kill target bacterial strains.</title>
        <authorList>
            <person name="Wambui J."/>
            <person name="Stephan R."/>
            <person name="Kuipers O.P."/>
        </authorList>
    </citation>
    <scope>NUCLEOTIDE SEQUENCE [LARGE SCALE GENOMIC DNA]</scope>
    <source>
        <strain evidence="2 3">RC002</strain>
    </source>
</reference>
<protein>
    <submittedName>
        <fullName evidence="2">Quinol monooxygenase</fullName>
        <ecNumber evidence="2">1.-.-.-</ecNumber>
    </submittedName>
</protein>